<reference evidence="3" key="1">
    <citation type="submission" date="2015-05" db="EMBL/GenBank/DDBJ databases">
        <authorList>
            <person name="Wang D.B."/>
            <person name="Wang M."/>
        </authorList>
    </citation>
    <scope>NUCLEOTIDE SEQUENCE</scope>
    <source>
        <strain evidence="3">36-1</strain>
    </source>
</reference>
<reference evidence="2 5" key="4">
    <citation type="journal article" date="2024" name="Microbiol. Resour. Announc.">
        <title>Genome annotations for the ascomycete fungi Trichoderma harzianum, Trichoderma aggressivum, and Purpureocillium lilacinum.</title>
        <authorList>
            <person name="Beijen E.P.W."/>
            <person name="Ohm R.A."/>
        </authorList>
    </citation>
    <scope>NUCLEOTIDE SEQUENCE [LARGE SCALE GENOMIC DNA]</scope>
    <source>
        <strain evidence="2 5">CBS 150709</strain>
    </source>
</reference>
<feature type="region of interest" description="Disordered" evidence="1">
    <location>
        <begin position="414"/>
        <end position="471"/>
    </location>
</feature>
<evidence type="ECO:0000313" key="3">
    <source>
        <dbReference type="EMBL" id="PWI67511.1"/>
    </source>
</evidence>
<dbReference type="Proteomes" id="UP000245956">
    <property type="component" value="Unassembled WGS sequence"/>
</dbReference>
<evidence type="ECO:0000313" key="5">
    <source>
        <dbReference type="Proteomes" id="UP001287286"/>
    </source>
</evidence>
<accession>A0A2U3DZ19</accession>
<dbReference type="Proteomes" id="UP001287286">
    <property type="component" value="Unassembled WGS sequence"/>
</dbReference>
<name>A0A2U3DZ19_PURLI</name>
<feature type="compositionally biased region" description="Polar residues" evidence="1">
    <location>
        <begin position="414"/>
        <end position="423"/>
    </location>
</feature>
<reference evidence="2" key="3">
    <citation type="submission" date="2023-11" db="EMBL/GenBank/DDBJ databases">
        <authorList>
            <person name="Beijen E."/>
            <person name="Ohm R.A."/>
        </authorList>
    </citation>
    <scope>NUCLEOTIDE SEQUENCE</scope>
    <source>
        <strain evidence="2">CBS 150709</strain>
    </source>
</reference>
<dbReference type="EMBL" id="JAWRVI010000023">
    <property type="protein sequence ID" value="KAK4088675.1"/>
    <property type="molecule type" value="Genomic_DNA"/>
</dbReference>
<feature type="region of interest" description="Disordered" evidence="1">
    <location>
        <begin position="1"/>
        <end position="28"/>
    </location>
</feature>
<comment type="caution">
    <text evidence="3">The sequence shown here is derived from an EMBL/GenBank/DDBJ whole genome shotgun (WGS) entry which is preliminary data.</text>
</comment>
<feature type="region of interest" description="Disordered" evidence="1">
    <location>
        <begin position="348"/>
        <end position="367"/>
    </location>
</feature>
<evidence type="ECO:0000313" key="4">
    <source>
        <dbReference type="Proteomes" id="UP000245956"/>
    </source>
</evidence>
<dbReference type="EMBL" id="LCWV01000018">
    <property type="protein sequence ID" value="PWI67511.1"/>
    <property type="molecule type" value="Genomic_DNA"/>
</dbReference>
<keyword evidence="5" id="KW-1185">Reference proteome</keyword>
<evidence type="ECO:0000313" key="2">
    <source>
        <dbReference type="EMBL" id="KAK4088675.1"/>
    </source>
</evidence>
<evidence type="ECO:0000256" key="1">
    <source>
        <dbReference type="SAM" id="MobiDB-lite"/>
    </source>
</evidence>
<sequence>MDGGMDGWSRKRGVAERSTGAVGAASGIVPDPRPHPVGWYLAQAHGHVHPPGTTCVPAGTCAPLLEVICIPRRRPDSIVRSFTLRVDDARRAQCSDRSRRARSSLTDGLPCYLAVPGRTWRSLLRLQSTRATSLCPGSHRLSGRRPCPPLFSSSSSFSSTLMQALYGTDTPPPFDNDGSESPPRHDVQAPLALIFMRSIGAPRPQPLHDALPAQPCSEGPNAALFRLLHPLRGVVYLPCASWAPGGLCVYDRYMHGYKAPPAERLSHTDSALQLWGKYSTALNARLSASKSPSLGSVSRSIGPALVLPHKIAFPVALNCVLFLSPRGRVLVPSPPFVLQRKLQRLQGEHARGGKWGTSESRGTMPPRGRRDALSACCARCLFPPVLWFGLDEGGAPGRSASRCWAPADLTTCDPSPHSTQPSLQIHRWKASPGRPRPPPQTKHTETRSIAARPAARSGSEGPRSRVAPRTGMLLTPPVAGGGALADEGKGVGGAVDAFPRGALKSLFKAEYVGFPPAKPNHGARAGCKRCGAARVSRRNDPLARAALALMAAPVRPLTAQRGEARQVMGCQKFEWPQAFRFDTLLAAPRLTPGWALAGKLPSAAHRRDKSALSLSASHLSFSSMLPVACRRYQRTNQQRRLLTLLRTSALPTPAPGPSRRLIAQERNRNIRSETRII</sequence>
<gene>
    <name evidence="3" type="ORF">PCL_02865</name>
    <name evidence="2" type="ORF">Purlil1_6886</name>
</gene>
<dbReference type="AlphaFoldDB" id="A0A2U3DZ19"/>
<organism evidence="3 4">
    <name type="scientific">Purpureocillium lilacinum</name>
    <name type="common">Paecilomyces lilacinus</name>
    <dbReference type="NCBI Taxonomy" id="33203"/>
    <lineage>
        <taxon>Eukaryota</taxon>
        <taxon>Fungi</taxon>
        <taxon>Dikarya</taxon>
        <taxon>Ascomycota</taxon>
        <taxon>Pezizomycotina</taxon>
        <taxon>Sordariomycetes</taxon>
        <taxon>Hypocreomycetidae</taxon>
        <taxon>Hypocreales</taxon>
        <taxon>Ophiocordycipitaceae</taxon>
        <taxon>Purpureocillium</taxon>
    </lineage>
</organism>
<protein>
    <submittedName>
        <fullName evidence="3">Uncharacterized protein</fullName>
    </submittedName>
</protein>
<proteinExistence type="predicted"/>
<reference evidence="3 4" key="2">
    <citation type="journal article" date="2016" name="Front. Microbiol.">
        <title>Genome and transcriptome sequences reveal the specific parasitism of the nematophagous Purpureocillium lilacinum 36-1.</title>
        <authorList>
            <person name="Xie J."/>
            <person name="Li S."/>
            <person name="Mo C."/>
            <person name="Xiao X."/>
            <person name="Peng D."/>
            <person name="Wang G."/>
            <person name="Xiao Y."/>
        </authorList>
    </citation>
    <scope>NUCLEOTIDE SEQUENCE [LARGE SCALE GENOMIC DNA]</scope>
    <source>
        <strain evidence="3 4">36-1</strain>
    </source>
</reference>